<evidence type="ECO:0000313" key="2">
    <source>
        <dbReference type="EMBL" id="RRA96095.1"/>
    </source>
</evidence>
<keyword evidence="1" id="KW-0472">Membrane</keyword>
<feature type="transmembrane region" description="Helical" evidence="1">
    <location>
        <begin position="207"/>
        <end position="227"/>
    </location>
</feature>
<keyword evidence="3" id="KW-1185">Reference proteome</keyword>
<evidence type="ECO:0000313" key="3">
    <source>
        <dbReference type="Proteomes" id="UP000268372"/>
    </source>
</evidence>
<name>A0A3P1B532_9FLAO</name>
<reference evidence="2 3" key="1">
    <citation type="submission" date="2018-11" db="EMBL/GenBank/DDBJ databases">
        <title>Flavobacterium sp. nov., YIM 102796 draft genome.</title>
        <authorList>
            <person name="Li G."/>
            <person name="Jiang Y."/>
        </authorList>
    </citation>
    <scope>NUCLEOTIDE SEQUENCE [LARGE SCALE GENOMIC DNA]</scope>
    <source>
        <strain evidence="2 3">YIM 102796</strain>
    </source>
</reference>
<organism evidence="2 3">
    <name type="scientific">Paenimyroides viscosum</name>
    <dbReference type="NCBI Taxonomy" id="2488729"/>
    <lineage>
        <taxon>Bacteria</taxon>
        <taxon>Pseudomonadati</taxon>
        <taxon>Bacteroidota</taxon>
        <taxon>Flavobacteriia</taxon>
        <taxon>Flavobacteriales</taxon>
        <taxon>Flavobacteriaceae</taxon>
        <taxon>Paenimyroides</taxon>
    </lineage>
</organism>
<accession>A0A3P1B532</accession>
<comment type="caution">
    <text evidence="2">The sequence shown here is derived from an EMBL/GenBank/DDBJ whole genome shotgun (WGS) entry which is preliminary data.</text>
</comment>
<gene>
    <name evidence="2" type="ORF">EG242_04205</name>
</gene>
<keyword evidence="1" id="KW-0812">Transmembrane</keyword>
<proteinExistence type="predicted"/>
<dbReference type="EMBL" id="RQTJ01000005">
    <property type="protein sequence ID" value="RRA96095.1"/>
    <property type="molecule type" value="Genomic_DNA"/>
</dbReference>
<keyword evidence="1" id="KW-1133">Transmembrane helix</keyword>
<evidence type="ECO:0000256" key="1">
    <source>
        <dbReference type="SAM" id="Phobius"/>
    </source>
</evidence>
<dbReference type="OrthoDB" id="1253310at2"/>
<dbReference type="AlphaFoldDB" id="A0A3P1B532"/>
<dbReference type="RefSeq" id="WP_124898656.1">
    <property type="nucleotide sequence ID" value="NZ_RQTJ01000005.1"/>
</dbReference>
<dbReference type="Proteomes" id="UP000268372">
    <property type="component" value="Unassembled WGS sequence"/>
</dbReference>
<protein>
    <submittedName>
        <fullName evidence="2">Uncharacterized protein</fullName>
    </submittedName>
</protein>
<feature type="transmembrane region" description="Helical" evidence="1">
    <location>
        <begin position="95"/>
        <end position="112"/>
    </location>
</feature>
<sequence>MSIDKSKIRKLSDKELLCYLKEDNKFVGDACEIAFDILIKERNHNFSEAEIIRIKHMIINKRSTDFLKDNDLDNNIVIDTKENEQYVKMYSKTNIIVLGAILSPLVCFYMLFENLRTGIKLEKGALIKIVLVLVGAFLLLLIFDQIILVLVYLVLVSLVDLGSVFGFDILQLIIRIIFTYFTIKFTVDYLWKNYIGETKYRSKDITLPLIVALLLAIFLGILLPFLLSAGNL</sequence>